<feature type="transmembrane region" description="Helical" evidence="11">
    <location>
        <begin position="333"/>
        <end position="351"/>
    </location>
</feature>
<evidence type="ECO:0000256" key="8">
    <source>
        <dbReference type="ARBA" id="ARBA00023098"/>
    </source>
</evidence>
<keyword evidence="6" id="KW-0256">Endoplasmic reticulum</keyword>
<accession>A0AAN8FIV7</accession>
<evidence type="ECO:0000313" key="13">
    <source>
        <dbReference type="Proteomes" id="UP001331761"/>
    </source>
</evidence>
<sequence length="1404" mass="160957">MTRVFGIDFSPLTEPWDKKLQTLGLVIVYVMVLPMIGVSLVLPFILFFTLQWHILLLYLAWFFYDRKSPQNGGYKNPFLRGWKYNEWFTEYFPATVHKTADLPTDRNYIFACHPHGIICFGLYAAFIREANSNSSRKFPGLHFLACTLRANFYQMIRREWLLLSGFIDCSKESIQNVLTYKSSGQAVLLAVGGAEEALYARPGAHKLKLLTRKGFVKQALRCGASLVPVYTFGENDIYKQVDNPQGSLLHKFQILCKRYLGVSMPLFYGRGLFQLNFGFLPQRVPINTVVGAPIDVPKILEPTDDDVDRYHRLMTRVFGIDFSPLTEPWDKKLQTLGVVIVYVMVLPMIIVSSLLPFILVFTAQWYILLLYLVWFLYDRKSPQNGGYKNFSLKGWKYNQWLADYFPATVHKTVDLPYDRRPALTAAGRREWLLLSGLIDCSKESIQNALTWKSTGQAVAIAVGGAEEALYARPGVHKLKLLTRKGFVKLALRCGASLVPVYTFGENDIYRQVDTPEGSLVHKFQMWCKRHLGVSMPVFYGRGLLQVNLNYVFRMRDIFGIDFSPLAEPLEKQLCTLAVVSHLFVSIILNIICTFLPFILVFTYQWYILILYGLWFLYDRKSPQNGGYRNNFPQRWRIHKWFAKYFPITLHKTADLPADRNYIIGCHPHGIIGMAVTANFASEGTEKSKAFPGIRFSVCTLASNFNIMITREFLLLCGLIDCSKESIGNALTKQEAGRAIVLAVVPVYSFGENDLYHQLDNPKGSLLRRFQTWSKEVFGISVPFFYGRGLLQLNFGFLPHRKPINTVVGAPIAVSKVPEPSSDDVDRVHRQYCEALTELFEQHKTRFAMMFKKKVVFGIDFSPLFEPWDEQKLVLGVLCHFVLTYMLSIVGFLMPFILLLTLQWHILLLYGIWYYYDRNSPKRGGYASEWAQRLTVHKWFSDYFPVTLHKTVDLPRDRNYLIGCHPHGIIAMSVFANFATNGTGKYEKFPGIRFSVCTLASNFKIMIRRELLLLLGLIDPSKESIEYVLNSSETGRAVVIVVGGAEEALEAHPGTHTLVLKSRKGFAREALKTGAYLVPVYSFGENDIFEQVDNPKDSALRRFQSWVKRLGGFTFPWFYGRGILQLNFGYLPYRKPIDTVVGAPIPVQKVTNPTQEQIDSLHQLYIEKLDQLFEEHKQRFGHISGNNSKYSSTMVLGIDFSPLFQPWEEQKLVLGVLHHFFTTIPLSFIGLLMPFFLLFTFQWHILLLYAAWYLYDRNSPKRGGYASEWVQRRELLLLLGCIDASRESIEYALDGRETGRAVCIVVENPKGSTIRRFQSFMKRFAGFSMPFFHGRGIFQLTFGYLPFRKPIDTVVGAPIPVEKIEDPTQEQIDELHELYIEKLNSLFEEHKQKFGVAAETKLVIA</sequence>
<feature type="transmembrane region" description="Helical" evidence="11">
    <location>
        <begin position="20"/>
        <end position="38"/>
    </location>
</feature>
<organism evidence="12 13">
    <name type="scientific">Trichostrongylus colubriformis</name>
    <name type="common">Black scour worm</name>
    <dbReference type="NCBI Taxonomy" id="6319"/>
    <lineage>
        <taxon>Eukaryota</taxon>
        <taxon>Metazoa</taxon>
        <taxon>Ecdysozoa</taxon>
        <taxon>Nematoda</taxon>
        <taxon>Chromadorea</taxon>
        <taxon>Rhabditida</taxon>
        <taxon>Rhabditina</taxon>
        <taxon>Rhabditomorpha</taxon>
        <taxon>Strongyloidea</taxon>
        <taxon>Trichostrongylidae</taxon>
        <taxon>Trichostrongylus</taxon>
    </lineage>
</organism>
<dbReference type="PANTHER" id="PTHR12317:SF6">
    <property type="entry name" value="ACYLTRANSFERASE"/>
    <property type="match status" value="1"/>
</dbReference>
<keyword evidence="13" id="KW-1185">Reference proteome</keyword>
<name>A0AAN8FIV7_TRICO</name>
<dbReference type="Proteomes" id="UP001331761">
    <property type="component" value="Unassembled WGS sequence"/>
</dbReference>
<evidence type="ECO:0000256" key="10">
    <source>
        <dbReference type="ARBA" id="ARBA00023315"/>
    </source>
</evidence>
<keyword evidence="7 11" id="KW-1133">Transmembrane helix</keyword>
<evidence type="ECO:0000256" key="7">
    <source>
        <dbReference type="ARBA" id="ARBA00022989"/>
    </source>
</evidence>
<feature type="transmembrane region" description="Helical" evidence="11">
    <location>
        <begin position="108"/>
        <end position="127"/>
    </location>
</feature>
<evidence type="ECO:0000256" key="9">
    <source>
        <dbReference type="ARBA" id="ARBA00023136"/>
    </source>
</evidence>
<dbReference type="PANTHER" id="PTHR12317">
    <property type="entry name" value="DIACYLGLYCEROL O-ACYLTRANSFERASE"/>
    <property type="match status" value="1"/>
</dbReference>
<dbReference type="CDD" id="cd07987">
    <property type="entry name" value="LPLAT_MGAT-like"/>
    <property type="match status" value="2"/>
</dbReference>
<keyword evidence="3" id="KW-0444">Lipid biosynthesis</keyword>
<dbReference type="InterPro" id="IPR007130">
    <property type="entry name" value="DAGAT"/>
</dbReference>
<evidence type="ECO:0000256" key="2">
    <source>
        <dbReference type="ARBA" id="ARBA00005420"/>
    </source>
</evidence>
<keyword evidence="8" id="KW-0443">Lipid metabolism</keyword>
<feature type="transmembrane region" description="Helical" evidence="11">
    <location>
        <begin position="357"/>
        <end position="377"/>
    </location>
</feature>
<evidence type="ECO:0000256" key="5">
    <source>
        <dbReference type="ARBA" id="ARBA00022692"/>
    </source>
</evidence>
<gene>
    <name evidence="12" type="ORF">GCK32_002701</name>
</gene>
<dbReference type="EMBL" id="WIXE01018917">
    <property type="protein sequence ID" value="KAK5970495.1"/>
    <property type="molecule type" value="Genomic_DNA"/>
</dbReference>
<proteinExistence type="inferred from homology"/>
<feature type="transmembrane region" description="Helical" evidence="11">
    <location>
        <begin position="1234"/>
        <end position="1254"/>
    </location>
</feature>
<keyword evidence="5 11" id="KW-0812">Transmembrane</keyword>
<feature type="transmembrane region" description="Helical" evidence="11">
    <location>
        <begin position="45"/>
        <end position="64"/>
    </location>
</feature>
<feature type="transmembrane region" description="Helical" evidence="11">
    <location>
        <begin position="895"/>
        <end position="915"/>
    </location>
</feature>
<evidence type="ECO:0000256" key="11">
    <source>
        <dbReference type="SAM" id="Phobius"/>
    </source>
</evidence>
<evidence type="ECO:0000256" key="1">
    <source>
        <dbReference type="ARBA" id="ARBA00004477"/>
    </source>
</evidence>
<comment type="similarity">
    <text evidence="2">Belongs to the diacylglycerol acyltransferase family.</text>
</comment>
<evidence type="ECO:0000256" key="3">
    <source>
        <dbReference type="ARBA" id="ARBA00022516"/>
    </source>
</evidence>
<evidence type="ECO:0000313" key="12">
    <source>
        <dbReference type="EMBL" id="KAK5970495.1"/>
    </source>
</evidence>
<keyword evidence="9 11" id="KW-0472">Membrane</keyword>
<dbReference type="GO" id="GO:0005789">
    <property type="term" value="C:endoplasmic reticulum membrane"/>
    <property type="evidence" value="ECO:0007669"/>
    <property type="project" value="UniProtKB-SubCell"/>
</dbReference>
<protein>
    <recommendedName>
        <fullName evidence="14">Diacylglycerol O-acyltransferase</fullName>
    </recommendedName>
</protein>
<reference evidence="12 13" key="1">
    <citation type="submission" date="2019-10" db="EMBL/GenBank/DDBJ databases">
        <title>Assembly and Annotation for the nematode Trichostrongylus colubriformis.</title>
        <authorList>
            <person name="Martin J."/>
        </authorList>
    </citation>
    <scope>NUCLEOTIDE SEQUENCE [LARGE SCALE GENOMIC DNA]</scope>
    <source>
        <strain evidence="12">G859</strain>
        <tissue evidence="12">Whole worm</tissue>
    </source>
</reference>
<dbReference type="GO" id="GO:0004144">
    <property type="term" value="F:diacylglycerol O-acyltransferase activity"/>
    <property type="evidence" value="ECO:0007669"/>
    <property type="project" value="UniProtKB-EC"/>
</dbReference>
<dbReference type="GO" id="GO:0019432">
    <property type="term" value="P:triglyceride biosynthetic process"/>
    <property type="evidence" value="ECO:0007669"/>
    <property type="project" value="TreeGrafter"/>
</dbReference>
<dbReference type="GO" id="GO:0006071">
    <property type="term" value="P:glycerol metabolic process"/>
    <property type="evidence" value="ECO:0007669"/>
    <property type="project" value="UniProtKB-KW"/>
</dbReference>
<evidence type="ECO:0008006" key="14">
    <source>
        <dbReference type="Google" id="ProtNLM"/>
    </source>
</evidence>
<keyword evidence="4" id="KW-0808">Transferase</keyword>
<evidence type="ECO:0000256" key="4">
    <source>
        <dbReference type="ARBA" id="ARBA00022679"/>
    </source>
</evidence>
<evidence type="ECO:0000256" key="6">
    <source>
        <dbReference type="ARBA" id="ARBA00022824"/>
    </source>
</evidence>
<comment type="subcellular location">
    <subcellularLocation>
        <location evidence="1">Endoplasmic reticulum membrane</location>
        <topology evidence="1">Multi-pass membrane protein</topology>
    </subcellularLocation>
</comment>
<comment type="caution">
    <text evidence="12">The sequence shown here is derived from an EMBL/GenBank/DDBJ whole genome shotgun (WGS) entry which is preliminary data.</text>
</comment>
<dbReference type="Pfam" id="PF03982">
    <property type="entry name" value="DAGAT"/>
    <property type="match status" value="7"/>
</dbReference>
<keyword evidence="10" id="KW-0012">Acyltransferase</keyword>